<dbReference type="InterPro" id="IPR051661">
    <property type="entry name" value="Actin_filament_regulator"/>
</dbReference>
<dbReference type="GO" id="GO:0043332">
    <property type="term" value="C:mating projection tip"/>
    <property type="evidence" value="ECO:0007669"/>
    <property type="project" value="TreeGrafter"/>
</dbReference>
<dbReference type="InterPro" id="IPR010473">
    <property type="entry name" value="GTPase-bd"/>
</dbReference>
<gene>
    <name evidence="4" type="ORF">CONCODRAFT_13430</name>
</gene>
<dbReference type="PROSITE" id="PS51232">
    <property type="entry name" value="GBD_FH3"/>
    <property type="match status" value="1"/>
</dbReference>
<dbReference type="GO" id="GO:0051016">
    <property type="term" value="P:barbed-end actin filament capping"/>
    <property type="evidence" value="ECO:0007669"/>
    <property type="project" value="TreeGrafter"/>
</dbReference>
<reference evidence="4 5" key="1">
    <citation type="journal article" date="2015" name="Genome Biol. Evol.">
        <title>Phylogenomic analyses indicate that early fungi evolved digesting cell walls of algal ancestors of land plants.</title>
        <authorList>
            <person name="Chang Y."/>
            <person name="Wang S."/>
            <person name="Sekimoto S."/>
            <person name="Aerts A.L."/>
            <person name="Choi C."/>
            <person name="Clum A."/>
            <person name="LaButti K.M."/>
            <person name="Lindquist E.A."/>
            <person name="Yee Ngan C."/>
            <person name="Ohm R.A."/>
            <person name="Salamov A.A."/>
            <person name="Grigoriev I.V."/>
            <person name="Spatafora J.W."/>
            <person name="Berbee M.L."/>
        </authorList>
    </citation>
    <scope>NUCLEOTIDE SEQUENCE [LARGE SCALE GENOMIC DNA]</scope>
    <source>
        <strain evidence="4 5">NRRL 28638</strain>
    </source>
</reference>
<dbReference type="InterPro" id="IPR016024">
    <property type="entry name" value="ARM-type_fold"/>
</dbReference>
<dbReference type="Pfam" id="PF06367">
    <property type="entry name" value="Drf_FH3"/>
    <property type="match status" value="1"/>
</dbReference>
<dbReference type="GO" id="GO:0003779">
    <property type="term" value="F:actin binding"/>
    <property type="evidence" value="ECO:0007669"/>
    <property type="project" value="InterPro"/>
</dbReference>
<proteinExistence type="inferred from homology"/>
<dbReference type="GO" id="GO:0031267">
    <property type="term" value="F:small GTPase binding"/>
    <property type="evidence" value="ECO:0007669"/>
    <property type="project" value="InterPro"/>
</dbReference>
<name>A0A137NQR4_CONC2</name>
<dbReference type="AlphaFoldDB" id="A0A137NQR4"/>
<keyword evidence="5" id="KW-1185">Reference proteome</keyword>
<evidence type="ECO:0000313" key="4">
    <source>
        <dbReference type="EMBL" id="KXN65103.1"/>
    </source>
</evidence>
<dbReference type="GO" id="GO:1903475">
    <property type="term" value="P:mitotic actomyosin contractile ring assembly"/>
    <property type="evidence" value="ECO:0007669"/>
    <property type="project" value="TreeGrafter"/>
</dbReference>
<dbReference type="PANTHER" id="PTHR47102">
    <property type="entry name" value="PROTEIN BNI1"/>
    <property type="match status" value="1"/>
</dbReference>
<dbReference type="InterPro" id="IPR011989">
    <property type="entry name" value="ARM-like"/>
</dbReference>
<dbReference type="GO" id="GO:0005938">
    <property type="term" value="C:cell cortex"/>
    <property type="evidence" value="ECO:0007669"/>
    <property type="project" value="UniProtKB-ARBA"/>
</dbReference>
<dbReference type="GO" id="GO:0051017">
    <property type="term" value="P:actin filament bundle assembly"/>
    <property type="evidence" value="ECO:0007669"/>
    <property type="project" value="TreeGrafter"/>
</dbReference>
<dbReference type="SUPFAM" id="SSF48371">
    <property type="entry name" value="ARM repeat"/>
    <property type="match status" value="1"/>
</dbReference>
<dbReference type="GO" id="GO:0032153">
    <property type="term" value="C:cell division site"/>
    <property type="evidence" value="ECO:0007669"/>
    <property type="project" value="UniProtKB-ARBA"/>
</dbReference>
<dbReference type="STRING" id="796925.A0A137NQR4"/>
<dbReference type="SMART" id="SM01139">
    <property type="entry name" value="Drf_FH3"/>
    <property type="match status" value="1"/>
</dbReference>
<evidence type="ECO:0000256" key="1">
    <source>
        <dbReference type="ARBA" id="ARBA00037935"/>
    </source>
</evidence>
<dbReference type="Gene3D" id="1.10.238.150">
    <property type="entry name" value="Formin, FH3 diaphanous domain"/>
    <property type="match status" value="1"/>
</dbReference>
<dbReference type="Proteomes" id="UP000070444">
    <property type="component" value="Unassembled WGS sequence"/>
</dbReference>
<evidence type="ECO:0000256" key="2">
    <source>
        <dbReference type="SAM" id="Coils"/>
    </source>
</evidence>
<keyword evidence="2" id="KW-0175">Coiled coil</keyword>
<dbReference type="EMBL" id="KQ964982">
    <property type="protein sequence ID" value="KXN65103.1"/>
    <property type="molecule type" value="Genomic_DNA"/>
</dbReference>
<dbReference type="SMART" id="SM01140">
    <property type="entry name" value="Drf_GBD"/>
    <property type="match status" value="1"/>
</dbReference>
<organism evidence="4 5">
    <name type="scientific">Conidiobolus coronatus (strain ATCC 28846 / CBS 209.66 / NRRL 28638)</name>
    <name type="common">Delacroixia coronata</name>
    <dbReference type="NCBI Taxonomy" id="796925"/>
    <lineage>
        <taxon>Eukaryota</taxon>
        <taxon>Fungi</taxon>
        <taxon>Fungi incertae sedis</taxon>
        <taxon>Zoopagomycota</taxon>
        <taxon>Entomophthoromycotina</taxon>
        <taxon>Entomophthoromycetes</taxon>
        <taxon>Entomophthorales</taxon>
        <taxon>Ancylistaceae</taxon>
        <taxon>Conidiobolus</taxon>
    </lineage>
</organism>
<dbReference type="PANTHER" id="PTHR47102:SF2">
    <property type="entry name" value="PROTEIN BNI1"/>
    <property type="match status" value="1"/>
</dbReference>
<dbReference type="InterPro" id="IPR010472">
    <property type="entry name" value="FH3_dom"/>
</dbReference>
<accession>A0A137NQR4</accession>
<evidence type="ECO:0000313" key="5">
    <source>
        <dbReference type="Proteomes" id="UP000070444"/>
    </source>
</evidence>
<feature type="coiled-coil region" evidence="2">
    <location>
        <begin position="345"/>
        <end position="382"/>
    </location>
</feature>
<feature type="domain" description="GBD/FH3" evidence="3">
    <location>
        <begin position="1"/>
        <end position="332"/>
    </location>
</feature>
<sequence length="392" mass="45248">MKEYDGNLMPFKQFTYLRVSLTTQPISWVKKFIYLNGMRMLADALSILNRQVSRREGDNTLEHEIVKCLKGLLNTRIGSREALENPKCIYTLTYSIDSKYITTRKLVADALIYLCCSEDSLGHAFVIEGMDKLQKFRQQSMRFEGWMQVFEATILGRGRVRSSISSASSTSGRNVPIHDDRKNHTDKELLDYALSNIMLVNALIEIPDELELRIHLRNQLNLCGLSKILKLLEEFGNDLINLQIRKFERVAEADMAELIESYNNHVLQNMNDPHDVFEALLNSVEGTRAFDYFLSTLQHMLLIRYDNDLKTRYYQVIDSLVTNVVLDQHYLESGTQKSMGSVSSIIAKFEKEEQLEQALKDLKETKDQLNKVLSRKNELELELSINQGKFIN</sequence>
<dbReference type="InterPro" id="IPR014768">
    <property type="entry name" value="GBD/FH3_dom"/>
</dbReference>
<dbReference type="OrthoDB" id="1104827at2759"/>
<dbReference type="GO" id="GO:0015629">
    <property type="term" value="C:actin cytoskeleton"/>
    <property type="evidence" value="ECO:0007669"/>
    <property type="project" value="UniProtKB-ARBA"/>
</dbReference>
<dbReference type="Gene3D" id="1.25.10.10">
    <property type="entry name" value="Leucine-rich Repeat Variant"/>
    <property type="match status" value="1"/>
</dbReference>
<evidence type="ECO:0000259" key="3">
    <source>
        <dbReference type="PROSITE" id="PS51232"/>
    </source>
</evidence>
<comment type="similarity">
    <text evidence="1">Belongs to the formin homology family. BNI1 subfamily.</text>
</comment>
<protein>
    <recommendedName>
        <fullName evidence="3">GBD/FH3 domain-containing protein</fullName>
    </recommendedName>
</protein>
<dbReference type="Pfam" id="PF06371">
    <property type="entry name" value="Drf_GBD"/>
    <property type="match status" value="1"/>
</dbReference>